<comment type="pathway">
    <text evidence="4">Nucleotide-sugar biosynthesis; CMP-3-deoxy-D-manno-octulosonate biosynthesis; CMP-3-deoxy-D-manno-octulosonate from 3-deoxy-D-manno-octulosonate and CTP: step 1/1.</text>
</comment>
<keyword evidence="1 4" id="KW-0808">Transferase</keyword>
<keyword evidence="2 4" id="KW-0548">Nucleotidyltransferase</keyword>
<dbReference type="EMBL" id="CP113517">
    <property type="protein sequence ID" value="WAR43236.1"/>
    <property type="molecule type" value="Genomic_DNA"/>
</dbReference>
<keyword evidence="6" id="KW-1185">Reference proteome</keyword>
<evidence type="ECO:0000313" key="6">
    <source>
        <dbReference type="Proteomes" id="UP001162780"/>
    </source>
</evidence>
<evidence type="ECO:0000256" key="4">
    <source>
        <dbReference type="HAMAP-Rule" id="MF_00057"/>
    </source>
</evidence>
<dbReference type="NCBIfam" id="NF009905">
    <property type="entry name" value="PRK13368.1"/>
    <property type="match status" value="1"/>
</dbReference>
<reference evidence="5" key="1">
    <citation type="submission" date="2022-11" db="EMBL/GenBank/DDBJ databases">
        <title>Methylomonas rapida sp. nov., Carotenoid-Producing Obligate Methanotrophs with High Growth Characteristics and Biotechnological Potential.</title>
        <authorList>
            <person name="Tikhonova E.N."/>
            <person name="Suleimanov R.Z."/>
            <person name="Miroshnikov K."/>
            <person name="Oshkin I.Y."/>
            <person name="Belova S.E."/>
            <person name="Danilova O.V."/>
            <person name="Ashikhmin A."/>
            <person name="Konopkin A."/>
            <person name="But S.Y."/>
            <person name="Khmelenina V.N."/>
            <person name="Kuznetsov N."/>
            <person name="Pimenov N.V."/>
            <person name="Dedysh S.N."/>
        </authorList>
    </citation>
    <scope>NUCLEOTIDE SEQUENCE</scope>
    <source>
        <strain evidence="5">MP1</strain>
    </source>
</reference>
<comment type="catalytic activity">
    <reaction evidence="4">
        <text>3-deoxy-alpha-D-manno-oct-2-ulosonate + CTP = CMP-3-deoxy-beta-D-manno-octulosonate + diphosphate</text>
        <dbReference type="Rhea" id="RHEA:23448"/>
        <dbReference type="ChEBI" id="CHEBI:33019"/>
        <dbReference type="ChEBI" id="CHEBI:37563"/>
        <dbReference type="ChEBI" id="CHEBI:85986"/>
        <dbReference type="ChEBI" id="CHEBI:85987"/>
        <dbReference type="EC" id="2.7.7.38"/>
    </reaction>
</comment>
<accession>A0ABY7GFJ3</accession>
<evidence type="ECO:0000256" key="2">
    <source>
        <dbReference type="ARBA" id="ARBA00022695"/>
    </source>
</evidence>
<protein>
    <recommendedName>
        <fullName evidence="4">3-deoxy-manno-octulosonate cytidylyltransferase</fullName>
        <ecNumber evidence="4">2.7.7.38</ecNumber>
    </recommendedName>
    <alternativeName>
        <fullName evidence="4">CMP-2-keto-3-deoxyoctulosonic acid synthase</fullName>
        <shortName evidence="4">CKS</shortName>
        <shortName evidence="4">CMP-KDO synthase</shortName>
    </alternativeName>
</protein>
<dbReference type="EC" id="2.7.7.38" evidence="4"/>
<comment type="similarity">
    <text evidence="4">Belongs to the KdsB family.</text>
</comment>
<dbReference type="NCBIfam" id="TIGR00466">
    <property type="entry name" value="kdsB"/>
    <property type="match status" value="1"/>
</dbReference>
<keyword evidence="3 4" id="KW-0448">Lipopolysaccharide biosynthesis</keyword>
<sequence length="254" mass="27995">MTAFKVVIPARYASTRLPGKPLLDIAGKPMIAHVCERALEAEAEQVVVATDDQRIFDTVSALGLQVVMTDPQHQSGTERIAEVADKLGWSAADIVVNLQGDEPLIPPAYIRDAALALAGQNQAGIATLAAKIEEADEIFNPNAVKVVLDKNGYALYFSRASIPWDRANFPDHHTPDKAKLPYLRHIGMYAYTVGFLRRYCGWEASPLESVESLEQLRILWHGEKVLVKIVDQTPEAGVDTEEDLWRVALRLGQA</sequence>
<name>A0ABY7GFJ3_9GAMM</name>
<dbReference type="Pfam" id="PF02348">
    <property type="entry name" value="CTP_transf_3"/>
    <property type="match status" value="1"/>
</dbReference>
<keyword evidence="4" id="KW-0963">Cytoplasm</keyword>
<dbReference type="GO" id="GO:0008690">
    <property type="term" value="F:3-deoxy-manno-octulosonate cytidylyltransferase activity"/>
    <property type="evidence" value="ECO:0007669"/>
    <property type="project" value="UniProtKB-EC"/>
</dbReference>
<dbReference type="NCBIfam" id="NF003950">
    <property type="entry name" value="PRK05450.1-3"/>
    <property type="match status" value="1"/>
</dbReference>
<dbReference type="HAMAP" id="MF_00057">
    <property type="entry name" value="KdsB"/>
    <property type="match status" value="1"/>
</dbReference>
<comment type="subcellular location">
    <subcellularLocation>
        <location evidence="4">Cytoplasm</location>
    </subcellularLocation>
</comment>
<dbReference type="SUPFAM" id="SSF53448">
    <property type="entry name" value="Nucleotide-diphospho-sugar transferases"/>
    <property type="match status" value="1"/>
</dbReference>
<evidence type="ECO:0000256" key="1">
    <source>
        <dbReference type="ARBA" id="ARBA00022679"/>
    </source>
</evidence>
<dbReference type="PANTHER" id="PTHR42866">
    <property type="entry name" value="3-DEOXY-MANNO-OCTULOSONATE CYTIDYLYLTRANSFERASE"/>
    <property type="match status" value="1"/>
</dbReference>
<dbReference type="RefSeq" id="WP_255188218.1">
    <property type="nucleotide sequence ID" value="NZ_CP113517.1"/>
</dbReference>
<dbReference type="InterPro" id="IPR004528">
    <property type="entry name" value="KdsB"/>
</dbReference>
<dbReference type="NCBIfam" id="NF003952">
    <property type="entry name" value="PRK05450.1-5"/>
    <property type="match status" value="1"/>
</dbReference>
<evidence type="ECO:0000256" key="3">
    <source>
        <dbReference type="ARBA" id="ARBA00022985"/>
    </source>
</evidence>
<dbReference type="InterPro" id="IPR029044">
    <property type="entry name" value="Nucleotide-diphossugar_trans"/>
</dbReference>
<evidence type="ECO:0000313" key="5">
    <source>
        <dbReference type="EMBL" id="WAR43236.1"/>
    </source>
</evidence>
<dbReference type="InterPro" id="IPR003329">
    <property type="entry name" value="Cytidylyl_trans"/>
</dbReference>
<proteinExistence type="inferred from homology"/>
<comment type="function">
    <text evidence="4">Activates KDO (a required 8-carbon sugar) for incorporation into bacterial lipopolysaccharide in Gram-negative bacteria.</text>
</comment>
<dbReference type="PANTHER" id="PTHR42866:SF2">
    <property type="entry name" value="3-DEOXY-MANNO-OCTULOSONATE CYTIDYLYLTRANSFERASE, MITOCHONDRIAL"/>
    <property type="match status" value="1"/>
</dbReference>
<dbReference type="CDD" id="cd02517">
    <property type="entry name" value="CMP-KDO-Synthetase"/>
    <property type="match status" value="1"/>
</dbReference>
<dbReference type="Gene3D" id="3.90.550.10">
    <property type="entry name" value="Spore Coat Polysaccharide Biosynthesis Protein SpsA, Chain A"/>
    <property type="match status" value="1"/>
</dbReference>
<gene>
    <name evidence="4 5" type="primary">kdsB</name>
    <name evidence="5" type="ORF">NM686_012615</name>
</gene>
<organism evidence="5 6">
    <name type="scientific">Methylomonas rapida</name>
    <dbReference type="NCBI Taxonomy" id="2963939"/>
    <lineage>
        <taxon>Bacteria</taxon>
        <taxon>Pseudomonadati</taxon>
        <taxon>Pseudomonadota</taxon>
        <taxon>Gammaproteobacteria</taxon>
        <taxon>Methylococcales</taxon>
        <taxon>Methylococcaceae</taxon>
        <taxon>Methylomonas</taxon>
    </lineage>
</organism>
<dbReference type="Proteomes" id="UP001162780">
    <property type="component" value="Chromosome"/>
</dbReference>